<keyword evidence="3" id="KW-1185">Reference proteome</keyword>
<feature type="compositionally biased region" description="Low complexity" evidence="1">
    <location>
        <begin position="496"/>
        <end position="517"/>
    </location>
</feature>
<dbReference type="EMBL" id="KZ613944">
    <property type="protein sequence ID" value="PMD41282.1"/>
    <property type="molecule type" value="Genomic_DNA"/>
</dbReference>
<accession>A0A2J6RRY3</accession>
<dbReference type="STRING" id="1149755.A0A2J6RRY3"/>
<feature type="compositionally biased region" description="Pro residues" evidence="1">
    <location>
        <begin position="300"/>
        <end position="311"/>
    </location>
</feature>
<dbReference type="Proteomes" id="UP000235786">
    <property type="component" value="Unassembled WGS sequence"/>
</dbReference>
<sequence length="578" mass="64535">MPRVHKPSLAELAEIRETYIVEGDEETLEKIIYQEQDVVKVFDRDNNHEDLWAIHELRDVTAVDQQGKIVNLLFCARDGHNFNVQGQLFVDQEFVKYLRTYRKKGFTHLNGSYIKVEKPDNISMGYSPLTLWISSVSGWLEIQPSTEYRPMYESMMHVVGLYFSAVVNTEERATDGMATPLPVAEDVREILTRYLVMYGGGAKVSEVIAACKQSKDFLLDQFRKKVTGEYWVAGVRNWKWLDSGFYRWVHAGFPEKPSNKLGIDPLVAKAVPPPPKPFGNTFKPSRRSATPVKMSQTPSITPPVSPAPTNPAPSQSAPQGNFPADLSPTITYTLSNGNPLVIDRWPRAPPKKEGLAWSRRTTSHHGVYASPEFPKGIETTMNNVDIFVAIGCHAKACDRTKELTATSLVAAFYWDFQINPMTAAHQVMNFYAKQIAAKFLALPGWGKDTLIYKSLMEVVYDDSRLKEDEVAAVQKLTVQGKKLEHRAKATARTSKAESAAPALVPASSASAPTTISSRPRKRASASPPSDDKKRSRRNSTSIVSRSREPSPAPAETTKYDSVGKVIPSRIKRRQMGFD</sequence>
<dbReference type="AlphaFoldDB" id="A0A2J6RRY3"/>
<organism evidence="2 3">
    <name type="scientific">Hyaloscypha variabilis (strain UAMH 11265 / GT02V1 / F)</name>
    <name type="common">Meliniomyces variabilis</name>
    <dbReference type="NCBI Taxonomy" id="1149755"/>
    <lineage>
        <taxon>Eukaryota</taxon>
        <taxon>Fungi</taxon>
        <taxon>Dikarya</taxon>
        <taxon>Ascomycota</taxon>
        <taxon>Pezizomycotina</taxon>
        <taxon>Leotiomycetes</taxon>
        <taxon>Helotiales</taxon>
        <taxon>Hyaloscyphaceae</taxon>
        <taxon>Hyaloscypha</taxon>
        <taxon>Hyaloscypha variabilis</taxon>
    </lineage>
</organism>
<proteinExistence type="predicted"/>
<name>A0A2J6RRY3_HYAVF</name>
<protein>
    <submittedName>
        <fullName evidence="2">Uncharacterized protein</fullName>
    </submittedName>
</protein>
<evidence type="ECO:0000313" key="2">
    <source>
        <dbReference type="EMBL" id="PMD41282.1"/>
    </source>
</evidence>
<feature type="region of interest" description="Disordered" evidence="1">
    <location>
        <begin position="482"/>
        <end position="578"/>
    </location>
</feature>
<feature type="region of interest" description="Disordered" evidence="1">
    <location>
        <begin position="272"/>
        <end position="322"/>
    </location>
</feature>
<evidence type="ECO:0000313" key="3">
    <source>
        <dbReference type="Proteomes" id="UP000235786"/>
    </source>
</evidence>
<reference evidence="2 3" key="1">
    <citation type="submission" date="2016-04" db="EMBL/GenBank/DDBJ databases">
        <title>A degradative enzymes factory behind the ericoid mycorrhizal symbiosis.</title>
        <authorList>
            <consortium name="DOE Joint Genome Institute"/>
            <person name="Martino E."/>
            <person name="Morin E."/>
            <person name="Grelet G."/>
            <person name="Kuo A."/>
            <person name="Kohler A."/>
            <person name="Daghino S."/>
            <person name="Barry K."/>
            <person name="Choi C."/>
            <person name="Cichocki N."/>
            <person name="Clum A."/>
            <person name="Copeland A."/>
            <person name="Hainaut M."/>
            <person name="Haridas S."/>
            <person name="Labutti K."/>
            <person name="Lindquist E."/>
            <person name="Lipzen A."/>
            <person name="Khouja H.-R."/>
            <person name="Murat C."/>
            <person name="Ohm R."/>
            <person name="Olson A."/>
            <person name="Spatafora J."/>
            <person name="Veneault-Fourrey C."/>
            <person name="Henrissat B."/>
            <person name="Grigoriev I."/>
            <person name="Martin F."/>
            <person name="Perotto S."/>
        </authorList>
    </citation>
    <scope>NUCLEOTIDE SEQUENCE [LARGE SCALE GENOMIC DNA]</scope>
    <source>
        <strain evidence="2 3">F</strain>
    </source>
</reference>
<feature type="compositionally biased region" description="Basic residues" evidence="1">
    <location>
        <begin position="569"/>
        <end position="578"/>
    </location>
</feature>
<evidence type="ECO:0000256" key="1">
    <source>
        <dbReference type="SAM" id="MobiDB-lite"/>
    </source>
</evidence>
<gene>
    <name evidence="2" type="ORF">L207DRAFT_632729</name>
</gene>
<dbReference type="OrthoDB" id="5382953at2759"/>